<proteinExistence type="predicted"/>
<dbReference type="RefSeq" id="WP_214112735.1">
    <property type="nucleotide sequence ID" value="NZ_JAHCTB010000002.1"/>
</dbReference>
<sequence>MATKPIALPNVGEMLNAHLTAQNVPKAALCRNMDRHPKYLQADVKKTSLKTELLWHYSLALGHNFFADLAAQLPDYFTTNVPDPTLPFKQRIDQLEEEVKLLNVKVEILEGVLK</sequence>
<comment type="caution">
    <text evidence="1">The sequence shown here is derived from an EMBL/GenBank/DDBJ whole genome shotgun (WGS) entry which is preliminary data.</text>
</comment>
<keyword evidence="2" id="KW-1185">Reference proteome</keyword>
<accession>A0ABS5S3W4</accession>
<gene>
    <name evidence="1" type="ORF">KIV10_06855</name>
</gene>
<protein>
    <submittedName>
        <fullName evidence="1">Uncharacterized protein</fullName>
    </submittedName>
</protein>
<evidence type="ECO:0000313" key="1">
    <source>
        <dbReference type="EMBL" id="MBT0607895.1"/>
    </source>
</evidence>
<reference evidence="1 2" key="1">
    <citation type="submission" date="2021-05" db="EMBL/GenBank/DDBJ databases">
        <title>Aequorivita echinoideorum JCM 30378 genome.</title>
        <authorList>
            <person name="Zhang H."/>
            <person name="Li C."/>
        </authorList>
    </citation>
    <scope>NUCLEOTIDE SEQUENCE [LARGE SCALE GENOMIC DNA]</scope>
    <source>
        <strain evidence="1 2">JCM30378</strain>
    </source>
</reference>
<dbReference type="EMBL" id="JAHCTB010000002">
    <property type="protein sequence ID" value="MBT0607895.1"/>
    <property type="molecule type" value="Genomic_DNA"/>
</dbReference>
<evidence type="ECO:0000313" key="2">
    <source>
        <dbReference type="Proteomes" id="UP001297092"/>
    </source>
</evidence>
<dbReference type="Proteomes" id="UP001297092">
    <property type="component" value="Unassembled WGS sequence"/>
</dbReference>
<name>A0ABS5S3W4_9FLAO</name>
<organism evidence="1 2">
    <name type="scientific">Aequorivita echinoideorum</name>
    <dbReference type="NCBI Taxonomy" id="1549647"/>
    <lineage>
        <taxon>Bacteria</taxon>
        <taxon>Pseudomonadati</taxon>
        <taxon>Bacteroidota</taxon>
        <taxon>Flavobacteriia</taxon>
        <taxon>Flavobacteriales</taxon>
        <taxon>Flavobacteriaceae</taxon>
        <taxon>Aequorivita</taxon>
    </lineage>
</organism>